<reference evidence="5 6" key="1">
    <citation type="journal article" date="2023" name="Sci. Data">
        <title>Genome assembly of the Korean intertidal mud-creeper Batillaria attramentaria.</title>
        <authorList>
            <person name="Patra A.K."/>
            <person name="Ho P.T."/>
            <person name="Jun S."/>
            <person name="Lee S.J."/>
            <person name="Kim Y."/>
            <person name="Won Y.J."/>
        </authorList>
    </citation>
    <scope>NUCLEOTIDE SEQUENCE [LARGE SCALE GENOMIC DNA]</scope>
    <source>
        <strain evidence="5">Wonlab-2016</strain>
    </source>
</reference>
<evidence type="ECO:0000313" key="6">
    <source>
        <dbReference type="Proteomes" id="UP001519460"/>
    </source>
</evidence>
<evidence type="ECO:0000256" key="2">
    <source>
        <dbReference type="ARBA" id="ARBA00022801"/>
    </source>
</evidence>
<accession>A0ABD0L5Y9</accession>
<evidence type="ECO:0000259" key="4">
    <source>
        <dbReference type="Pfam" id="PF07910"/>
    </source>
</evidence>
<dbReference type="PANTHER" id="PTHR48153">
    <property type="entry name" value="UFM1-SPECIFIC PROTEASE 2"/>
    <property type="match status" value="1"/>
</dbReference>
<dbReference type="GO" id="GO:0071567">
    <property type="term" value="F:deUFMylase activity"/>
    <property type="evidence" value="ECO:0007669"/>
    <property type="project" value="UniProtKB-ARBA"/>
</dbReference>
<dbReference type="Pfam" id="PF07910">
    <property type="entry name" value="Peptidase_C78"/>
    <property type="match status" value="2"/>
</dbReference>
<dbReference type="EMBL" id="JACVVK020000080">
    <property type="protein sequence ID" value="KAK7494767.1"/>
    <property type="molecule type" value="Genomic_DNA"/>
</dbReference>
<comment type="caution">
    <text evidence="5">The sequence shown here is derived from an EMBL/GenBank/DDBJ whole genome shotgun (WGS) entry which is preliminary data.</text>
</comment>
<evidence type="ECO:0000256" key="3">
    <source>
        <dbReference type="SAM" id="MobiDB-lite"/>
    </source>
</evidence>
<keyword evidence="2" id="KW-0378">Hydrolase</keyword>
<dbReference type="Gene3D" id="3.90.70.130">
    <property type="match status" value="2"/>
</dbReference>
<gene>
    <name evidence="5" type="ORF">BaRGS_00013894</name>
</gene>
<feature type="domain" description="UFSP1/2/DUB catalytic" evidence="4">
    <location>
        <begin position="206"/>
        <end position="303"/>
    </location>
</feature>
<dbReference type="PANTHER" id="PTHR48153:SF3">
    <property type="entry name" value="INACTIVE UFM1-SPECIFIC PROTEASE 1"/>
    <property type="match status" value="1"/>
</dbReference>
<protein>
    <recommendedName>
        <fullName evidence="4">UFSP1/2/DUB catalytic domain-containing protein</fullName>
    </recommendedName>
</protein>
<dbReference type="Proteomes" id="UP001519460">
    <property type="component" value="Unassembled WGS sequence"/>
</dbReference>
<organism evidence="5 6">
    <name type="scientific">Batillaria attramentaria</name>
    <dbReference type="NCBI Taxonomy" id="370345"/>
    <lineage>
        <taxon>Eukaryota</taxon>
        <taxon>Metazoa</taxon>
        <taxon>Spiralia</taxon>
        <taxon>Lophotrochozoa</taxon>
        <taxon>Mollusca</taxon>
        <taxon>Gastropoda</taxon>
        <taxon>Caenogastropoda</taxon>
        <taxon>Sorbeoconcha</taxon>
        <taxon>Cerithioidea</taxon>
        <taxon>Batillariidae</taxon>
        <taxon>Batillaria</taxon>
    </lineage>
</organism>
<feature type="domain" description="UFSP1/2/DUB catalytic" evidence="4">
    <location>
        <begin position="51"/>
        <end position="94"/>
    </location>
</feature>
<comment type="similarity">
    <text evidence="1">Belongs to the peptidase C78 family.</text>
</comment>
<feature type="region of interest" description="Disordered" evidence="3">
    <location>
        <begin position="97"/>
        <end position="131"/>
    </location>
</feature>
<evidence type="ECO:0000256" key="1">
    <source>
        <dbReference type="ARBA" id="ARBA00008552"/>
    </source>
</evidence>
<proteinExistence type="inferred from homology"/>
<evidence type="ECO:0000313" key="5">
    <source>
        <dbReference type="EMBL" id="KAK7494767.1"/>
    </source>
</evidence>
<dbReference type="InterPro" id="IPR012462">
    <property type="entry name" value="UFSP1/2_DUB_cat"/>
</dbReference>
<dbReference type="AlphaFoldDB" id="A0ABD0L5Y9"/>
<name>A0ABD0L5Y9_9CAEN</name>
<sequence length="309" mass="33000">MPVACPCLKNYWSQEKTSGLSVLAKCFDFVPMELLQNVHIGLDPSGEENGATTRGDYDYWHYCCDGLDDRGWGCGYRTLQTLCSWIKYHLQKGQSVSAGTSQSGRGAAETTCATNRTETSAEDSHDAPSDSAAGILVTDSADDNARDTFQISVIASGDSTESFTLPSASSADGASSWCGVEHSTGNSCDDAGFAAHTQTKSVAEEAEKVPCKIVHVGQGSELINHLATLQDHFRQFGSPVMMGGDTDASSKGVLGVRLNPPALLVVDPHYVGVCKTAASLQSSGWVKWVHVEDFHKTSFYNMCLPQLAA</sequence>
<keyword evidence="6" id="KW-1185">Reference proteome</keyword>